<dbReference type="CDD" id="cd05288">
    <property type="entry name" value="PGDH"/>
    <property type="match status" value="1"/>
</dbReference>
<dbReference type="SUPFAM" id="SSF50129">
    <property type="entry name" value="GroES-like"/>
    <property type="match status" value="1"/>
</dbReference>
<name>A0A194SC33_RHOGW</name>
<dbReference type="Proteomes" id="UP000053890">
    <property type="component" value="Unassembled WGS sequence"/>
</dbReference>
<dbReference type="GO" id="GO:0016628">
    <property type="term" value="F:oxidoreductase activity, acting on the CH-CH group of donors, NAD or NADP as acceptor"/>
    <property type="evidence" value="ECO:0007669"/>
    <property type="project" value="InterPro"/>
</dbReference>
<keyword evidence="4" id="KW-1185">Reference proteome</keyword>
<evidence type="ECO:0000313" key="3">
    <source>
        <dbReference type="EMBL" id="KPV78293.1"/>
    </source>
</evidence>
<dbReference type="SMART" id="SM00829">
    <property type="entry name" value="PKS_ER"/>
    <property type="match status" value="1"/>
</dbReference>
<evidence type="ECO:0000256" key="1">
    <source>
        <dbReference type="ARBA" id="ARBA00023002"/>
    </source>
</evidence>
<gene>
    <name evidence="3" type="ORF">RHOBADRAFT_64369</name>
</gene>
<keyword evidence="1" id="KW-0560">Oxidoreductase</keyword>
<feature type="domain" description="Enoyl reductase (ER)" evidence="2">
    <location>
        <begin position="22"/>
        <end position="343"/>
    </location>
</feature>
<proteinExistence type="predicted"/>
<dbReference type="PANTHER" id="PTHR43205">
    <property type="entry name" value="PROSTAGLANDIN REDUCTASE"/>
    <property type="match status" value="1"/>
</dbReference>
<dbReference type="SUPFAM" id="SSF51735">
    <property type="entry name" value="NAD(P)-binding Rossmann-fold domains"/>
    <property type="match status" value="1"/>
</dbReference>
<dbReference type="FunFam" id="3.40.50.720:FF:000121">
    <property type="entry name" value="Prostaglandin reductase 2"/>
    <property type="match status" value="1"/>
</dbReference>
<dbReference type="InterPro" id="IPR013149">
    <property type="entry name" value="ADH-like_C"/>
</dbReference>
<dbReference type="RefSeq" id="XP_018274342.1">
    <property type="nucleotide sequence ID" value="XM_018418474.1"/>
</dbReference>
<dbReference type="InterPro" id="IPR041694">
    <property type="entry name" value="ADH_N_2"/>
</dbReference>
<dbReference type="OrthoDB" id="809632at2759"/>
<organism evidence="3 4">
    <name type="scientific">Rhodotorula graminis (strain WP1)</name>
    <dbReference type="NCBI Taxonomy" id="578459"/>
    <lineage>
        <taxon>Eukaryota</taxon>
        <taxon>Fungi</taxon>
        <taxon>Dikarya</taxon>
        <taxon>Basidiomycota</taxon>
        <taxon>Pucciniomycotina</taxon>
        <taxon>Microbotryomycetes</taxon>
        <taxon>Sporidiobolales</taxon>
        <taxon>Sporidiobolaceae</taxon>
        <taxon>Rhodotorula</taxon>
    </lineage>
</organism>
<dbReference type="Pfam" id="PF00107">
    <property type="entry name" value="ADH_zinc_N"/>
    <property type="match status" value="1"/>
</dbReference>
<evidence type="ECO:0000313" key="4">
    <source>
        <dbReference type="Proteomes" id="UP000053890"/>
    </source>
</evidence>
<dbReference type="PANTHER" id="PTHR43205:SF19">
    <property type="entry name" value="ENOYL REDUCTASE (ER) DOMAIN-CONTAINING PROTEIN"/>
    <property type="match status" value="1"/>
</dbReference>
<dbReference type="GeneID" id="28978921"/>
<dbReference type="AlphaFoldDB" id="A0A194SC33"/>
<dbReference type="OMA" id="YNNREAS"/>
<dbReference type="InterPro" id="IPR045010">
    <property type="entry name" value="MDR_fam"/>
</dbReference>
<sequence>MSNIPKTCKAWILKEKPGEQVTDKTFALEEREVREPADGEILVKIAYFSNDPAQRTWISNKVVKERAYGPYPVEGDAMPSGFLGRVVKTKSDKWKEGDLVNGFASWSEYVTLNGAAVFPARQVEGYPESIALSTLGMTSMTAFCGLTRVGACKEGDVVVISGAAGATGSAAVQLAKHHFKAKRVIGIAGGPDKCRWVETIGADVCVDYKSSSFADDLKKALDGQFVNVYFDNVSGTILDAVLAHMARHSRIVACGAIAGYEGSGVMPMKNLFEIISMRVTMQGFIVSDFMDSWPEASAVIKKLVEEKKFVTEGTETKVEASFEDIPKVWKRLFSGHNQGKLITQLKA</sequence>
<dbReference type="Pfam" id="PF16884">
    <property type="entry name" value="ADH_N_2"/>
    <property type="match status" value="1"/>
</dbReference>
<dbReference type="InterPro" id="IPR020843">
    <property type="entry name" value="ER"/>
</dbReference>
<accession>A0A194SC33</accession>
<dbReference type="InterPro" id="IPR011032">
    <property type="entry name" value="GroES-like_sf"/>
</dbReference>
<dbReference type="EMBL" id="KQ474073">
    <property type="protein sequence ID" value="KPV78293.1"/>
    <property type="molecule type" value="Genomic_DNA"/>
</dbReference>
<dbReference type="InterPro" id="IPR036291">
    <property type="entry name" value="NAD(P)-bd_dom_sf"/>
</dbReference>
<reference evidence="3 4" key="1">
    <citation type="journal article" date="2015" name="Front. Microbiol.">
        <title>Genome sequence of the plant growth promoting endophytic yeast Rhodotorula graminis WP1.</title>
        <authorList>
            <person name="Firrincieli A."/>
            <person name="Otillar R."/>
            <person name="Salamov A."/>
            <person name="Schmutz J."/>
            <person name="Khan Z."/>
            <person name="Redman R.S."/>
            <person name="Fleck N.D."/>
            <person name="Lindquist E."/>
            <person name="Grigoriev I.V."/>
            <person name="Doty S.L."/>
        </authorList>
    </citation>
    <scope>NUCLEOTIDE SEQUENCE [LARGE SCALE GENOMIC DNA]</scope>
    <source>
        <strain evidence="3 4">WP1</strain>
    </source>
</reference>
<protein>
    <recommendedName>
        <fullName evidence="2">Enoyl reductase (ER) domain-containing protein</fullName>
    </recommendedName>
</protein>
<evidence type="ECO:0000259" key="2">
    <source>
        <dbReference type="SMART" id="SM00829"/>
    </source>
</evidence>
<dbReference type="Gene3D" id="3.90.180.10">
    <property type="entry name" value="Medium-chain alcohol dehydrogenases, catalytic domain"/>
    <property type="match status" value="1"/>
</dbReference>
<dbReference type="Gene3D" id="3.40.50.720">
    <property type="entry name" value="NAD(P)-binding Rossmann-like Domain"/>
    <property type="match status" value="1"/>
</dbReference>